<feature type="repeat" description="TPR" evidence="9">
    <location>
        <begin position="613"/>
        <end position="646"/>
    </location>
</feature>
<evidence type="ECO:0000256" key="10">
    <source>
        <dbReference type="PROSITE-ProRule" id="PRU10141"/>
    </source>
</evidence>
<dbReference type="PROSITE" id="PS00107">
    <property type="entry name" value="PROTEIN_KINASE_ATP"/>
    <property type="match status" value="1"/>
</dbReference>
<comment type="catalytic activity">
    <reaction evidence="8">
        <text>L-seryl-[protein] + ATP = O-phospho-L-seryl-[protein] + ADP + H(+)</text>
        <dbReference type="Rhea" id="RHEA:17989"/>
        <dbReference type="Rhea" id="RHEA-COMP:9863"/>
        <dbReference type="Rhea" id="RHEA-COMP:11604"/>
        <dbReference type="ChEBI" id="CHEBI:15378"/>
        <dbReference type="ChEBI" id="CHEBI:29999"/>
        <dbReference type="ChEBI" id="CHEBI:30616"/>
        <dbReference type="ChEBI" id="CHEBI:83421"/>
        <dbReference type="ChEBI" id="CHEBI:456216"/>
        <dbReference type="EC" id="2.7.11.1"/>
    </reaction>
</comment>
<evidence type="ECO:0000313" key="14">
    <source>
        <dbReference type="Proteomes" id="UP000648239"/>
    </source>
</evidence>
<dbReference type="PANTHER" id="PTHR43289:SF6">
    <property type="entry name" value="SERINE_THREONINE-PROTEIN KINASE NEKL-3"/>
    <property type="match status" value="1"/>
</dbReference>
<dbReference type="PROSITE" id="PS50005">
    <property type="entry name" value="TPR"/>
    <property type="match status" value="2"/>
</dbReference>
<accession>A0A8J6Y3G3</accession>
<feature type="repeat" description="TPR" evidence="9">
    <location>
        <begin position="579"/>
        <end position="612"/>
    </location>
</feature>
<keyword evidence="3" id="KW-0808">Transferase</keyword>
<organism evidence="13 14">
    <name type="scientific">Candidatus Polarisedimenticola svalbardensis</name>
    <dbReference type="NCBI Taxonomy" id="2886004"/>
    <lineage>
        <taxon>Bacteria</taxon>
        <taxon>Pseudomonadati</taxon>
        <taxon>Acidobacteriota</taxon>
        <taxon>Candidatus Polarisedimenticolia</taxon>
        <taxon>Candidatus Polarisedimenticolales</taxon>
        <taxon>Candidatus Polarisedimenticolaceae</taxon>
        <taxon>Candidatus Polarisedimenticola</taxon>
    </lineage>
</organism>
<dbReference type="Pfam" id="PF13181">
    <property type="entry name" value="TPR_8"/>
    <property type="match status" value="1"/>
</dbReference>
<evidence type="ECO:0000256" key="4">
    <source>
        <dbReference type="ARBA" id="ARBA00022741"/>
    </source>
</evidence>
<dbReference type="Proteomes" id="UP000648239">
    <property type="component" value="Unassembled WGS sequence"/>
</dbReference>
<evidence type="ECO:0000256" key="2">
    <source>
        <dbReference type="ARBA" id="ARBA00022527"/>
    </source>
</evidence>
<comment type="catalytic activity">
    <reaction evidence="7">
        <text>L-threonyl-[protein] + ATP = O-phospho-L-threonyl-[protein] + ADP + H(+)</text>
        <dbReference type="Rhea" id="RHEA:46608"/>
        <dbReference type="Rhea" id="RHEA-COMP:11060"/>
        <dbReference type="Rhea" id="RHEA-COMP:11605"/>
        <dbReference type="ChEBI" id="CHEBI:15378"/>
        <dbReference type="ChEBI" id="CHEBI:30013"/>
        <dbReference type="ChEBI" id="CHEBI:30616"/>
        <dbReference type="ChEBI" id="CHEBI:61977"/>
        <dbReference type="ChEBI" id="CHEBI:456216"/>
        <dbReference type="EC" id="2.7.11.1"/>
    </reaction>
</comment>
<evidence type="ECO:0000256" key="6">
    <source>
        <dbReference type="ARBA" id="ARBA00022840"/>
    </source>
</evidence>
<keyword evidence="2" id="KW-0723">Serine/threonine-protein kinase</keyword>
<dbReference type="FunFam" id="1.10.510.10:FF:000021">
    <property type="entry name" value="Serine/threonine protein kinase"/>
    <property type="match status" value="1"/>
</dbReference>
<keyword evidence="5 13" id="KW-0418">Kinase</keyword>
<dbReference type="EMBL" id="JACXWD010000035">
    <property type="protein sequence ID" value="MBD3868554.1"/>
    <property type="molecule type" value="Genomic_DNA"/>
</dbReference>
<evidence type="ECO:0000259" key="12">
    <source>
        <dbReference type="PROSITE" id="PS50011"/>
    </source>
</evidence>
<proteinExistence type="predicted"/>
<protein>
    <recommendedName>
        <fullName evidence="1">non-specific serine/threonine protein kinase</fullName>
        <ecNumber evidence="1">2.7.11.1</ecNumber>
    </recommendedName>
</protein>
<dbReference type="Pfam" id="PF00069">
    <property type="entry name" value="Pkinase"/>
    <property type="match status" value="1"/>
</dbReference>
<dbReference type="GO" id="GO:0004674">
    <property type="term" value="F:protein serine/threonine kinase activity"/>
    <property type="evidence" value="ECO:0007669"/>
    <property type="project" value="UniProtKB-KW"/>
</dbReference>
<dbReference type="Gene3D" id="1.10.510.10">
    <property type="entry name" value="Transferase(Phosphotransferase) domain 1"/>
    <property type="match status" value="1"/>
</dbReference>
<dbReference type="SMART" id="SM00028">
    <property type="entry name" value="TPR"/>
    <property type="match status" value="5"/>
</dbReference>
<dbReference type="Gene3D" id="3.40.50.10610">
    <property type="entry name" value="ABC-type transport auxiliary lipoprotein component"/>
    <property type="match status" value="1"/>
</dbReference>
<evidence type="ECO:0000256" key="5">
    <source>
        <dbReference type="ARBA" id="ARBA00022777"/>
    </source>
</evidence>
<evidence type="ECO:0000256" key="9">
    <source>
        <dbReference type="PROSITE-ProRule" id="PRU00339"/>
    </source>
</evidence>
<evidence type="ECO:0000313" key="13">
    <source>
        <dbReference type="EMBL" id="MBD3868554.1"/>
    </source>
</evidence>
<evidence type="ECO:0000256" key="3">
    <source>
        <dbReference type="ARBA" id="ARBA00022679"/>
    </source>
</evidence>
<dbReference type="InterPro" id="IPR019734">
    <property type="entry name" value="TPR_rpt"/>
</dbReference>
<reference evidence="13 14" key="1">
    <citation type="submission" date="2020-08" db="EMBL/GenBank/DDBJ databases">
        <title>Acidobacteriota in marine sediments use diverse sulfur dissimilation pathways.</title>
        <authorList>
            <person name="Wasmund K."/>
        </authorList>
    </citation>
    <scope>NUCLEOTIDE SEQUENCE [LARGE SCALE GENOMIC DNA]</scope>
    <source>
        <strain evidence="13">MAG AM4</strain>
    </source>
</reference>
<dbReference type="AlphaFoldDB" id="A0A8J6Y3G3"/>
<sequence>MQTGDRLGHYEIRSKLGAGGMGEVYLADDSRLGRPVALKILTGELATDPSRRARFDLEARAASALNHPHIAHIYDVGEQDGTYFIAMEYVEGEDLSRRLAGGALDQDTILAIAIQVADALEAARGKGIIHRDIKPANIALTSRGDVKVLDFGLAKMTEPVGPGADEETRTQSQTVAGTVLGTVRYMSPEQVRGETADTRSDLFSLGVVLYEMVAGRPPFAGSSSFGTQEAIVNQQPEPLRELNDSVPPELERIILKCLQKDPEHRYQTPRDLVVDLRNLQRSDSGSVTVIPPRRKSRSFLPALVIPAIIILAVAAWYLSPRTEGNADALAVLPFENETGDPELDYLCNGVTESLINTMAQFRELKVISRRSAFAMQGRDLDPATVGRELDVDVVLFGRLLQKDGVLTVSTELVDTRDSHQLWGSRISRSAGEIQSIEEEITLKVAERLGLKDLDDRSRTVRDPEAYRLYLKGLEFTTGTQREMDKAIEYFQDATRLDPNYALAYAGLARAYTTQSYLRGNERDERVELARTAALTALSLDPDLGDAWTAIGSIKMYFDLDWEGAEADLRKGVELSPGSVPSVMAFGDYLLFKGEYEDALVHYSRAMELDPLSVGAAHDMAISYMALHNYEQSERYFKMAIDLNPNWTWGYIKLAKTYSHLDRCDEALVATASAEELLAGSGTPAARCWLAFTYARCGEEDKARSALADLQNRSESEYVDPSIYSVIYLGLGDIENAIRGFEESIAERSPNLVYIRPAPDLYLDELADDPRYQAMLQKIGL</sequence>
<keyword evidence="11" id="KW-1133">Transmembrane helix</keyword>
<dbReference type="InterPro" id="IPR000719">
    <property type="entry name" value="Prot_kinase_dom"/>
</dbReference>
<gene>
    <name evidence="13" type="ORF">IFK94_10565</name>
</gene>
<evidence type="ECO:0000256" key="11">
    <source>
        <dbReference type="SAM" id="Phobius"/>
    </source>
</evidence>
<comment type="caution">
    <text evidence="13">The sequence shown here is derived from an EMBL/GenBank/DDBJ whole genome shotgun (WGS) entry which is preliminary data.</text>
</comment>
<keyword evidence="11" id="KW-0812">Transmembrane</keyword>
<keyword evidence="11" id="KW-0472">Membrane</keyword>
<dbReference type="GO" id="GO:0005524">
    <property type="term" value="F:ATP binding"/>
    <property type="evidence" value="ECO:0007669"/>
    <property type="project" value="UniProtKB-UniRule"/>
</dbReference>
<keyword evidence="6 10" id="KW-0067">ATP-binding</keyword>
<keyword evidence="4 10" id="KW-0547">Nucleotide-binding</keyword>
<dbReference type="PROSITE" id="PS50011">
    <property type="entry name" value="PROTEIN_KINASE_DOM"/>
    <property type="match status" value="1"/>
</dbReference>
<evidence type="ECO:0000256" key="7">
    <source>
        <dbReference type="ARBA" id="ARBA00047899"/>
    </source>
</evidence>
<evidence type="ECO:0000256" key="1">
    <source>
        <dbReference type="ARBA" id="ARBA00012513"/>
    </source>
</evidence>
<dbReference type="CDD" id="cd14014">
    <property type="entry name" value="STKc_PknB_like"/>
    <property type="match status" value="1"/>
</dbReference>
<dbReference type="Gene3D" id="3.30.200.20">
    <property type="entry name" value="Phosphorylase Kinase, domain 1"/>
    <property type="match status" value="1"/>
</dbReference>
<dbReference type="InterPro" id="IPR011009">
    <property type="entry name" value="Kinase-like_dom_sf"/>
</dbReference>
<dbReference type="SUPFAM" id="SSF56112">
    <property type="entry name" value="Protein kinase-like (PK-like)"/>
    <property type="match status" value="1"/>
</dbReference>
<dbReference type="Gene3D" id="1.25.40.10">
    <property type="entry name" value="Tetratricopeptide repeat domain"/>
    <property type="match status" value="2"/>
</dbReference>
<dbReference type="EC" id="2.7.11.1" evidence="1"/>
<feature type="domain" description="Protein kinase" evidence="12">
    <location>
        <begin position="10"/>
        <end position="279"/>
    </location>
</feature>
<name>A0A8J6Y3G3_9BACT</name>
<dbReference type="FunFam" id="3.30.200.20:FF:000035">
    <property type="entry name" value="Serine/threonine protein kinase Stk1"/>
    <property type="match status" value="1"/>
</dbReference>
<dbReference type="SMART" id="SM00220">
    <property type="entry name" value="S_TKc"/>
    <property type="match status" value="1"/>
</dbReference>
<feature type="transmembrane region" description="Helical" evidence="11">
    <location>
        <begin position="299"/>
        <end position="318"/>
    </location>
</feature>
<dbReference type="SUPFAM" id="SSF48452">
    <property type="entry name" value="TPR-like"/>
    <property type="match status" value="2"/>
</dbReference>
<dbReference type="InterPro" id="IPR017441">
    <property type="entry name" value="Protein_kinase_ATP_BS"/>
</dbReference>
<evidence type="ECO:0000256" key="8">
    <source>
        <dbReference type="ARBA" id="ARBA00048679"/>
    </source>
</evidence>
<dbReference type="InterPro" id="IPR011990">
    <property type="entry name" value="TPR-like_helical_dom_sf"/>
</dbReference>
<feature type="binding site" evidence="10">
    <location>
        <position position="39"/>
    </location>
    <ligand>
        <name>ATP</name>
        <dbReference type="ChEBI" id="CHEBI:30616"/>
    </ligand>
</feature>
<keyword evidence="9" id="KW-0802">TPR repeat</keyword>
<dbReference type="PANTHER" id="PTHR43289">
    <property type="entry name" value="MITOGEN-ACTIVATED PROTEIN KINASE KINASE KINASE 20-RELATED"/>
    <property type="match status" value="1"/>
</dbReference>